<protein>
    <recommendedName>
        <fullName evidence="4">Androgen receptor</fullName>
    </recommendedName>
</protein>
<dbReference type="Proteomes" id="UP001311232">
    <property type="component" value="Unassembled WGS sequence"/>
</dbReference>
<comment type="caution">
    <text evidence="2">The sequence shown here is derived from an EMBL/GenBank/DDBJ whole genome shotgun (WGS) entry which is preliminary data.</text>
</comment>
<reference evidence="2 3" key="1">
    <citation type="submission" date="2021-06" db="EMBL/GenBank/DDBJ databases">
        <authorList>
            <person name="Palmer J.M."/>
        </authorList>
    </citation>
    <scope>NUCLEOTIDE SEQUENCE [LARGE SCALE GENOMIC DNA]</scope>
    <source>
        <strain evidence="2 3">MEX-2019</strain>
        <tissue evidence="2">Muscle</tissue>
    </source>
</reference>
<evidence type="ECO:0008006" key="4">
    <source>
        <dbReference type="Google" id="ProtNLM"/>
    </source>
</evidence>
<feature type="compositionally biased region" description="Polar residues" evidence="1">
    <location>
        <begin position="75"/>
        <end position="100"/>
    </location>
</feature>
<dbReference type="AlphaFoldDB" id="A0AAV9SJZ4"/>
<gene>
    <name evidence="2" type="ORF">CRENBAI_025626</name>
</gene>
<feature type="compositionally biased region" description="Low complexity" evidence="1">
    <location>
        <begin position="60"/>
        <end position="74"/>
    </location>
</feature>
<keyword evidence="3" id="KW-1185">Reference proteome</keyword>
<evidence type="ECO:0000313" key="2">
    <source>
        <dbReference type="EMBL" id="KAK5621585.1"/>
    </source>
</evidence>
<proteinExistence type="predicted"/>
<accession>A0AAV9SJZ4</accession>
<dbReference type="EMBL" id="JAHHUM010000298">
    <property type="protein sequence ID" value="KAK5621585.1"/>
    <property type="molecule type" value="Genomic_DNA"/>
</dbReference>
<evidence type="ECO:0000313" key="3">
    <source>
        <dbReference type="Proteomes" id="UP001311232"/>
    </source>
</evidence>
<name>A0AAV9SJZ4_9TELE</name>
<sequence>QAPALSFIRNSEGPQYVREAIGSNIPTTPGGEGRGPPSPSHHRSQSQGCQEGTLHLAHRQPPNQEPDQAQQPQPAHTSQESQQTRQEGTAVHSSYPITNK</sequence>
<evidence type="ECO:0000256" key="1">
    <source>
        <dbReference type="SAM" id="MobiDB-lite"/>
    </source>
</evidence>
<feature type="non-terminal residue" evidence="2">
    <location>
        <position position="1"/>
    </location>
</feature>
<feature type="region of interest" description="Disordered" evidence="1">
    <location>
        <begin position="1"/>
        <end position="100"/>
    </location>
</feature>
<organism evidence="2 3">
    <name type="scientific">Crenichthys baileyi</name>
    <name type="common">White River springfish</name>
    <dbReference type="NCBI Taxonomy" id="28760"/>
    <lineage>
        <taxon>Eukaryota</taxon>
        <taxon>Metazoa</taxon>
        <taxon>Chordata</taxon>
        <taxon>Craniata</taxon>
        <taxon>Vertebrata</taxon>
        <taxon>Euteleostomi</taxon>
        <taxon>Actinopterygii</taxon>
        <taxon>Neopterygii</taxon>
        <taxon>Teleostei</taxon>
        <taxon>Neoteleostei</taxon>
        <taxon>Acanthomorphata</taxon>
        <taxon>Ovalentaria</taxon>
        <taxon>Atherinomorphae</taxon>
        <taxon>Cyprinodontiformes</taxon>
        <taxon>Goodeidae</taxon>
        <taxon>Crenichthys</taxon>
    </lineage>
</organism>